<keyword evidence="8 9" id="KW-0449">Lipoprotein</keyword>
<evidence type="ECO:0000256" key="3">
    <source>
        <dbReference type="ARBA" id="ARBA00022452"/>
    </source>
</evidence>
<keyword evidence="5" id="KW-0732">Signal</keyword>
<organism evidence="10 11">
    <name type="scientific">Polynucleobacter kasalickyi</name>
    <dbReference type="NCBI Taxonomy" id="1938817"/>
    <lineage>
        <taxon>Bacteria</taxon>
        <taxon>Pseudomonadati</taxon>
        <taxon>Pseudomonadota</taxon>
        <taxon>Betaproteobacteria</taxon>
        <taxon>Burkholderiales</taxon>
        <taxon>Burkholderiaceae</taxon>
        <taxon>Polynucleobacter</taxon>
    </lineage>
</organism>
<keyword evidence="4 9" id="KW-0812">Transmembrane</keyword>
<evidence type="ECO:0000256" key="5">
    <source>
        <dbReference type="ARBA" id="ARBA00022729"/>
    </source>
</evidence>
<comment type="subcellular location">
    <subcellularLocation>
        <location evidence="9">Cell membrane</location>
        <topology evidence="9">Lipid-anchor</topology>
    </subcellularLocation>
    <subcellularLocation>
        <location evidence="1">Membrane</location>
    </subcellularLocation>
</comment>
<dbReference type="Proteomes" id="UP000192708">
    <property type="component" value="Unassembled WGS sequence"/>
</dbReference>
<keyword evidence="11" id="KW-1185">Reference proteome</keyword>
<proteinExistence type="inferred from homology"/>
<evidence type="ECO:0000256" key="4">
    <source>
        <dbReference type="ARBA" id="ARBA00022692"/>
    </source>
</evidence>
<sequence>MNPKKSLYYLLMILLTLNLSACTGLISKESTSNIPDLATIESKLEISSQQLDAKWWQAFGDPQLNRLVEMGVTNSPTLKVASERVATAQALLNSSRSVLLPQIGLTAQANRQQLSQNYIFIPGVMDRIANYGFVAGTFSWSLDIWGKNEKLFEASKYRLKGALLEGELTRLNLQIAIVAAYAEYDIALKSRNLMQRASEIQKELLAINIERQQKGVIDSLVVNQESIELDRAFSQLAIAQSIVDMYATQLAILTGNSPSWVSNLVIPNIKFPSNSLVPNQQIPSDLIARRPDLQALLSQVMASGIEYSAAQLDYLPSFDLQANLGYQSFGLDRLLSSSSQLFSIGPVINLPIFNGGRIEANIAAKKATNNEATARYHEALLQALKQSADGITKVKFATQQVQFQNKATEKSQHIFNQLESRKKVGLISNEQLLKNELMLIAQKQLLEQTNLNAESSYLYLIQALGGGFNSSSINYTTK</sequence>
<dbReference type="EMBL" id="FWXJ01000006">
    <property type="protein sequence ID" value="SMC52155.1"/>
    <property type="molecule type" value="Genomic_DNA"/>
</dbReference>
<evidence type="ECO:0000256" key="7">
    <source>
        <dbReference type="ARBA" id="ARBA00023139"/>
    </source>
</evidence>
<evidence type="ECO:0000256" key="8">
    <source>
        <dbReference type="ARBA" id="ARBA00023288"/>
    </source>
</evidence>
<dbReference type="SUPFAM" id="SSF56954">
    <property type="entry name" value="Outer membrane efflux proteins (OEP)"/>
    <property type="match status" value="1"/>
</dbReference>
<evidence type="ECO:0000313" key="10">
    <source>
        <dbReference type="EMBL" id="SMC52155.1"/>
    </source>
</evidence>
<dbReference type="InterPro" id="IPR010131">
    <property type="entry name" value="MdtP/NodT-like"/>
</dbReference>
<dbReference type="PANTHER" id="PTHR30203">
    <property type="entry name" value="OUTER MEMBRANE CATION EFFLUX PROTEIN"/>
    <property type="match status" value="1"/>
</dbReference>
<reference evidence="10 11" key="1">
    <citation type="submission" date="2017-04" db="EMBL/GenBank/DDBJ databases">
        <authorList>
            <person name="Afonso C.L."/>
            <person name="Miller P.J."/>
            <person name="Scott M.A."/>
            <person name="Spackman E."/>
            <person name="Goraichik I."/>
            <person name="Dimitrov K.M."/>
            <person name="Suarez D.L."/>
            <person name="Swayne D.E."/>
        </authorList>
    </citation>
    <scope>NUCLEOTIDE SEQUENCE [LARGE SCALE GENOMIC DNA]</scope>
    <source>
        <strain evidence="10 11">VK13</strain>
    </source>
</reference>
<dbReference type="GO" id="GO:0005886">
    <property type="term" value="C:plasma membrane"/>
    <property type="evidence" value="ECO:0007669"/>
    <property type="project" value="UniProtKB-SubCell"/>
</dbReference>
<dbReference type="OrthoDB" id="9770517at2"/>
<dbReference type="STRING" id="1938817.SAMN06296008_106147"/>
<dbReference type="RefSeq" id="WP_084283474.1">
    <property type="nucleotide sequence ID" value="NZ_FWXJ01000006.1"/>
</dbReference>
<evidence type="ECO:0000256" key="6">
    <source>
        <dbReference type="ARBA" id="ARBA00023136"/>
    </source>
</evidence>
<gene>
    <name evidence="10" type="ORF">SAMN06296008_106147</name>
</gene>
<dbReference type="Pfam" id="PF02321">
    <property type="entry name" value="OEP"/>
    <property type="match status" value="2"/>
</dbReference>
<keyword evidence="6 9" id="KW-0472">Membrane</keyword>
<comment type="similarity">
    <text evidence="2 9">Belongs to the outer membrane factor (OMF) (TC 1.B.17) family.</text>
</comment>
<dbReference type="AlphaFoldDB" id="A0A1W1ZUJ9"/>
<dbReference type="Gene3D" id="1.20.1600.10">
    <property type="entry name" value="Outer membrane efflux proteins (OEP)"/>
    <property type="match status" value="1"/>
</dbReference>
<evidence type="ECO:0000256" key="2">
    <source>
        <dbReference type="ARBA" id="ARBA00007613"/>
    </source>
</evidence>
<keyword evidence="3 9" id="KW-1134">Transmembrane beta strand</keyword>
<protein>
    <submittedName>
        <fullName evidence="10">Efflux transporter, outer membrane factor (OMF) lipoprotein, NodT family</fullName>
    </submittedName>
</protein>
<dbReference type="PANTHER" id="PTHR30203:SF20">
    <property type="entry name" value="MULTIDRUG RESISTANCE OUTER MEMBRANE PROTEIN MDTP-RELATED"/>
    <property type="match status" value="1"/>
</dbReference>
<dbReference type="InterPro" id="IPR003423">
    <property type="entry name" value="OMP_efflux"/>
</dbReference>
<accession>A0A1W1ZUJ9</accession>
<dbReference type="Gene3D" id="2.20.200.10">
    <property type="entry name" value="Outer membrane efflux proteins (OEP)"/>
    <property type="match status" value="1"/>
</dbReference>
<dbReference type="NCBIfam" id="TIGR01845">
    <property type="entry name" value="outer_NodT"/>
    <property type="match status" value="1"/>
</dbReference>
<evidence type="ECO:0000256" key="9">
    <source>
        <dbReference type="RuleBase" id="RU362097"/>
    </source>
</evidence>
<keyword evidence="7 9" id="KW-0564">Palmitate</keyword>
<evidence type="ECO:0000256" key="1">
    <source>
        <dbReference type="ARBA" id="ARBA00004370"/>
    </source>
</evidence>
<dbReference type="GO" id="GO:0015562">
    <property type="term" value="F:efflux transmembrane transporter activity"/>
    <property type="evidence" value="ECO:0007669"/>
    <property type="project" value="InterPro"/>
</dbReference>
<evidence type="ECO:0000313" key="11">
    <source>
        <dbReference type="Proteomes" id="UP000192708"/>
    </source>
</evidence>
<name>A0A1W1ZUJ9_9BURK</name>